<evidence type="ECO:0000256" key="1">
    <source>
        <dbReference type="ARBA" id="ARBA00004496"/>
    </source>
</evidence>
<dbReference type="PANTHER" id="PTHR30027">
    <property type="entry name" value="RIBOSOMAL RNA SMALL SUBUNIT METHYLTRANSFERASE E"/>
    <property type="match status" value="1"/>
</dbReference>
<evidence type="ECO:0000256" key="3">
    <source>
        <dbReference type="ARBA" id="ARBA00012328"/>
    </source>
</evidence>
<evidence type="ECO:0000256" key="8">
    <source>
        <dbReference type="ARBA" id="ARBA00022679"/>
    </source>
</evidence>
<dbReference type="PANTHER" id="PTHR30027:SF3">
    <property type="entry name" value="16S RRNA (URACIL(1498)-N(3))-METHYLTRANSFERASE"/>
    <property type="match status" value="1"/>
</dbReference>
<dbReference type="EC" id="2.1.1.193" evidence="3 12"/>
<dbReference type="InterPro" id="IPR046886">
    <property type="entry name" value="RsmE_MTase_dom"/>
</dbReference>
<keyword evidence="7 12" id="KW-0489">Methyltransferase</keyword>
<evidence type="ECO:0000256" key="6">
    <source>
        <dbReference type="ARBA" id="ARBA00022552"/>
    </source>
</evidence>
<comment type="function">
    <text evidence="10 12">Specifically methylates the N3 position of the uracil ring of uridine 1498 (m3U1498) in 16S rRNA. Acts on the fully assembled 30S ribosomal subunit.</text>
</comment>
<gene>
    <name evidence="14" type="ORF">DFR45_11323</name>
</gene>
<accession>A0A369AEF6</accession>
<dbReference type="RefSeq" id="WP_114484224.1">
    <property type="nucleotide sequence ID" value="NZ_QPJU01000013.1"/>
</dbReference>
<evidence type="ECO:0000256" key="10">
    <source>
        <dbReference type="ARBA" id="ARBA00025699"/>
    </source>
</evidence>
<protein>
    <recommendedName>
        <fullName evidence="4 12">Ribosomal RNA small subunit methyltransferase E</fullName>
        <ecNumber evidence="3 12">2.1.1.193</ecNumber>
    </recommendedName>
</protein>
<keyword evidence="6 12" id="KW-0698">rRNA processing</keyword>
<dbReference type="Gene3D" id="3.40.1280.10">
    <property type="match status" value="1"/>
</dbReference>
<evidence type="ECO:0000256" key="5">
    <source>
        <dbReference type="ARBA" id="ARBA00022490"/>
    </source>
</evidence>
<dbReference type="Gene3D" id="2.40.240.20">
    <property type="entry name" value="Hypothetical PUA domain-like, domain 1"/>
    <property type="match status" value="1"/>
</dbReference>
<organism evidence="14 15">
    <name type="scientific">Extensimonas vulgaris</name>
    <dbReference type="NCBI Taxonomy" id="1031594"/>
    <lineage>
        <taxon>Bacteria</taxon>
        <taxon>Pseudomonadati</taxon>
        <taxon>Pseudomonadota</taxon>
        <taxon>Betaproteobacteria</taxon>
        <taxon>Burkholderiales</taxon>
        <taxon>Comamonadaceae</taxon>
        <taxon>Extensimonas</taxon>
    </lineage>
</organism>
<dbReference type="InterPro" id="IPR015947">
    <property type="entry name" value="PUA-like_sf"/>
</dbReference>
<name>A0A369AEF6_9BURK</name>
<dbReference type="InterPro" id="IPR006700">
    <property type="entry name" value="RsmE"/>
</dbReference>
<comment type="similarity">
    <text evidence="2 12">Belongs to the RNA methyltransferase RsmE family.</text>
</comment>
<evidence type="ECO:0000256" key="4">
    <source>
        <dbReference type="ARBA" id="ARBA00013673"/>
    </source>
</evidence>
<dbReference type="SUPFAM" id="SSF75217">
    <property type="entry name" value="alpha/beta knot"/>
    <property type="match status" value="1"/>
</dbReference>
<evidence type="ECO:0000256" key="9">
    <source>
        <dbReference type="ARBA" id="ARBA00022691"/>
    </source>
</evidence>
<keyword evidence="9 12" id="KW-0949">S-adenosyl-L-methionine</keyword>
<dbReference type="GO" id="GO:0005737">
    <property type="term" value="C:cytoplasm"/>
    <property type="evidence" value="ECO:0007669"/>
    <property type="project" value="UniProtKB-SubCell"/>
</dbReference>
<comment type="catalytic activity">
    <reaction evidence="11 12">
        <text>uridine(1498) in 16S rRNA + S-adenosyl-L-methionine = N(3)-methyluridine(1498) in 16S rRNA + S-adenosyl-L-homocysteine + H(+)</text>
        <dbReference type="Rhea" id="RHEA:42920"/>
        <dbReference type="Rhea" id="RHEA-COMP:10283"/>
        <dbReference type="Rhea" id="RHEA-COMP:10284"/>
        <dbReference type="ChEBI" id="CHEBI:15378"/>
        <dbReference type="ChEBI" id="CHEBI:57856"/>
        <dbReference type="ChEBI" id="CHEBI:59789"/>
        <dbReference type="ChEBI" id="CHEBI:65315"/>
        <dbReference type="ChEBI" id="CHEBI:74502"/>
        <dbReference type="EC" id="2.1.1.193"/>
    </reaction>
</comment>
<keyword evidence="5 12" id="KW-0963">Cytoplasm</keyword>
<evidence type="ECO:0000256" key="11">
    <source>
        <dbReference type="ARBA" id="ARBA00047944"/>
    </source>
</evidence>
<dbReference type="NCBIfam" id="NF008692">
    <property type="entry name" value="PRK11713.1-5"/>
    <property type="match status" value="1"/>
</dbReference>
<dbReference type="SUPFAM" id="SSF88697">
    <property type="entry name" value="PUA domain-like"/>
    <property type="match status" value="1"/>
</dbReference>
<evidence type="ECO:0000256" key="7">
    <source>
        <dbReference type="ARBA" id="ARBA00022603"/>
    </source>
</evidence>
<dbReference type="EMBL" id="QPJU01000013">
    <property type="protein sequence ID" value="RCX07561.1"/>
    <property type="molecule type" value="Genomic_DNA"/>
</dbReference>
<evidence type="ECO:0000313" key="15">
    <source>
        <dbReference type="Proteomes" id="UP000252174"/>
    </source>
</evidence>
<dbReference type="PIRSF" id="PIRSF015601">
    <property type="entry name" value="MTase_slr0722"/>
    <property type="match status" value="1"/>
</dbReference>
<feature type="domain" description="Ribosomal RNA small subunit methyltransferase E methyltransferase" evidence="13">
    <location>
        <begin position="85"/>
        <end position="275"/>
    </location>
</feature>
<comment type="caution">
    <text evidence="14">The sequence shown here is derived from an EMBL/GenBank/DDBJ whole genome shotgun (WGS) entry which is preliminary data.</text>
</comment>
<dbReference type="OrthoDB" id="9815641at2"/>
<sequence length="277" mass="28946">MPRFYCPLALQLGSEIDLPAGAARHVQVLRLQPGDAVTLFHGGLEDVGVDAAALAGEFDATIVHMGRSAVRVRVQRQHAVEREAARAVHLAAAIMANERMDWLIEKATELGAASLTPLLAERSVLRLAGERADKKRAHWQAIAVAACEQCGRNRVPRVHPVQTLADWLRAQGAGLALAPSVAPSTEPSDTAPSAAAQRLLLSLQPHAIALRAAAASGAAEGKDGKAAPVHLLSGPEGGLSSAEEALALRQGWTPVTLGPRTLRAETAPLAALAVLTI</sequence>
<dbReference type="CDD" id="cd18084">
    <property type="entry name" value="RsmE-like"/>
    <property type="match status" value="1"/>
</dbReference>
<reference evidence="14 15" key="1">
    <citation type="submission" date="2018-07" db="EMBL/GenBank/DDBJ databases">
        <title>Genomic Encyclopedia of Type Strains, Phase IV (KMG-IV): sequencing the most valuable type-strain genomes for metagenomic binning, comparative biology and taxonomic classification.</title>
        <authorList>
            <person name="Goeker M."/>
        </authorList>
    </citation>
    <scope>NUCLEOTIDE SEQUENCE [LARGE SCALE GENOMIC DNA]</scope>
    <source>
        <strain evidence="14 15">DSM 100911</strain>
    </source>
</reference>
<dbReference type="Proteomes" id="UP000252174">
    <property type="component" value="Unassembled WGS sequence"/>
</dbReference>
<comment type="subcellular location">
    <subcellularLocation>
        <location evidence="1 12">Cytoplasm</location>
    </subcellularLocation>
</comment>
<dbReference type="GO" id="GO:0070042">
    <property type="term" value="F:rRNA (uridine-N3-)-methyltransferase activity"/>
    <property type="evidence" value="ECO:0007669"/>
    <property type="project" value="TreeGrafter"/>
</dbReference>
<dbReference type="InterPro" id="IPR029028">
    <property type="entry name" value="Alpha/beta_knot_MTases"/>
</dbReference>
<evidence type="ECO:0000313" key="14">
    <source>
        <dbReference type="EMBL" id="RCX07561.1"/>
    </source>
</evidence>
<evidence type="ECO:0000256" key="12">
    <source>
        <dbReference type="PIRNR" id="PIRNR015601"/>
    </source>
</evidence>
<dbReference type="GO" id="GO:0070475">
    <property type="term" value="P:rRNA base methylation"/>
    <property type="evidence" value="ECO:0007669"/>
    <property type="project" value="TreeGrafter"/>
</dbReference>
<dbReference type="Pfam" id="PF04452">
    <property type="entry name" value="Methyltrans_RNA"/>
    <property type="match status" value="1"/>
</dbReference>
<dbReference type="InterPro" id="IPR029026">
    <property type="entry name" value="tRNA_m1G_MTases_N"/>
</dbReference>
<keyword evidence="8 12" id="KW-0808">Transferase</keyword>
<dbReference type="NCBIfam" id="TIGR00046">
    <property type="entry name" value="RsmE family RNA methyltransferase"/>
    <property type="match status" value="1"/>
</dbReference>
<evidence type="ECO:0000259" key="13">
    <source>
        <dbReference type="Pfam" id="PF04452"/>
    </source>
</evidence>
<evidence type="ECO:0000256" key="2">
    <source>
        <dbReference type="ARBA" id="ARBA00005528"/>
    </source>
</evidence>
<dbReference type="AlphaFoldDB" id="A0A369AEF6"/>
<keyword evidence="15" id="KW-1185">Reference proteome</keyword>
<proteinExistence type="inferred from homology"/>